<feature type="region of interest" description="Disordered" evidence="2">
    <location>
        <begin position="279"/>
        <end position="329"/>
    </location>
</feature>
<evidence type="ECO:0000313" key="4">
    <source>
        <dbReference type="Proteomes" id="UP001482620"/>
    </source>
</evidence>
<feature type="coiled-coil region" evidence="1">
    <location>
        <begin position="176"/>
        <end position="210"/>
    </location>
</feature>
<sequence length="396" mass="46647">MFFQSVIVQFYEPLEMENSMEHSETVCRYCGVSYLVFHEFHKLRTQLAQLEAELQELKETAQREKVQHEALELTRLEWESELQLQIQKQADVREKITREELEKRNQDMTKALKEEFEAKYERMRKEMEEDYQKIIGERERQLRRDLEDLALVELRKQREELGKGAEERETVLSTNLQKAKENSEDLRKNLDQLKTRLATAADMRDEAAEKLGKEKQHVETLRGACVRQQQILRRTLTLLRFCGCGFADVQGFLRQLTGAWQAFRSQVLQHCTEVFSEKNRVSERQDERAKREGERERKATSHRKRIDYKRRTQKGMKSENPMRASEQNKGLEGENVRLTLLNRLSALQDHSHCAPLNLSEGPSQTILSACCTHTYVYEHILLQEYPVLAFVGRSLK</sequence>
<gene>
    <name evidence="3" type="ORF">ILYODFUR_007363</name>
</gene>
<feature type="coiled-coil region" evidence="1">
    <location>
        <begin position="98"/>
        <end position="144"/>
    </location>
</feature>
<feature type="compositionally biased region" description="Basic and acidic residues" evidence="2">
    <location>
        <begin position="279"/>
        <end position="299"/>
    </location>
</feature>
<accession>A0ABV0VBX4</accession>
<protein>
    <recommendedName>
        <fullName evidence="5">Leucine, glutamate and lysine rich 1</fullName>
    </recommendedName>
</protein>
<feature type="compositionally biased region" description="Basic residues" evidence="2">
    <location>
        <begin position="300"/>
        <end position="314"/>
    </location>
</feature>
<comment type="caution">
    <text evidence="3">The sequence shown here is derived from an EMBL/GenBank/DDBJ whole genome shotgun (WGS) entry which is preliminary data.</text>
</comment>
<keyword evidence="4" id="KW-1185">Reference proteome</keyword>
<reference evidence="3 4" key="1">
    <citation type="submission" date="2021-06" db="EMBL/GenBank/DDBJ databases">
        <authorList>
            <person name="Palmer J.M."/>
        </authorList>
    </citation>
    <scope>NUCLEOTIDE SEQUENCE [LARGE SCALE GENOMIC DNA]</scope>
    <source>
        <strain evidence="4">if_2019</strain>
        <tissue evidence="3">Muscle</tissue>
    </source>
</reference>
<proteinExistence type="predicted"/>
<keyword evidence="1" id="KW-0175">Coiled coil</keyword>
<evidence type="ECO:0008006" key="5">
    <source>
        <dbReference type="Google" id="ProtNLM"/>
    </source>
</evidence>
<feature type="coiled-coil region" evidence="1">
    <location>
        <begin position="40"/>
        <end position="74"/>
    </location>
</feature>
<dbReference type="Proteomes" id="UP001482620">
    <property type="component" value="Unassembled WGS sequence"/>
</dbReference>
<evidence type="ECO:0000256" key="1">
    <source>
        <dbReference type="SAM" id="Coils"/>
    </source>
</evidence>
<organism evidence="3 4">
    <name type="scientific">Ilyodon furcidens</name>
    <name type="common">goldbreast splitfin</name>
    <dbReference type="NCBI Taxonomy" id="33524"/>
    <lineage>
        <taxon>Eukaryota</taxon>
        <taxon>Metazoa</taxon>
        <taxon>Chordata</taxon>
        <taxon>Craniata</taxon>
        <taxon>Vertebrata</taxon>
        <taxon>Euteleostomi</taxon>
        <taxon>Actinopterygii</taxon>
        <taxon>Neopterygii</taxon>
        <taxon>Teleostei</taxon>
        <taxon>Neoteleostei</taxon>
        <taxon>Acanthomorphata</taxon>
        <taxon>Ovalentaria</taxon>
        <taxon>Atherinomorphae</taxon>
        <taxon>Cyprinodontiformes</taxon>
        <taxon>Goodeidae</taxon>
        <taxon>Ilyodon</taxon>
    </lineage>
</organism>
<dbReference type="EMBL" id="JAHRIQ010104741">
    <property type="protein sequence ID" value="MEQ2254805.1"/>
    <property type="molecule type" value="Genomic_DNA"/>
</dbReference>
<evidence type="ECO:0000256" key="2">
    <source>
        <dbReference type="SAM" id="MobiDB-lite"/>
    </source>
</evidence>
<name>A0ABV0VBX4_9TELE</name>
<evidence type="ECO:0000313" key="3">
    <source>
        <dbReference type="EMBL" id="MEQ2254805.1"/>
    </source>
</evidence>